<dbReference type="InterPro" id="IPR006969">
    <property type="entry name" value="Stig-like"/>
</dbReference>
<keyword evidence="2 3" id="KW-0732">Signal</keyword>
<feature type="signal peptide" evidence="3">
    <location>
        <begin position="1"/>
        <end position="26"/>
    </location>
</feature>
<evidence type="ECO:0000256" key="1">
    <source>
        <dbReference type="ARBA" id="ARBA00006010"/>
    </source>
</evidence>
<dbReference type="PANTHER" id="PTHR33227">
    <property type="entry name" value="STIGMA-SPECIFIC STIG1-LIKE PROTEIN 3"/>
    <property type="match status" value="1"/>
</dbReference>
<gene>
    <name evidence="4" type="ORF">Cni_G09541</name>
</gene>
<evidence type="ECO:0000256" key="2">
    <source>
        <dbReference type="ARBA" id="ARBA00022729"/>
    </source>
</evidence>
<feature type="chain" id="PRO_5043035883" description="Stigma-specific Stig1 family protein" evidence="3">
    <location>
        <begin position="27"/>
        <end position="161"/>
    </location>
</feature>
<sequence>MTTPFIYITTIMAVSTALMTTTSSHAFPINNKDWGKSLPATKTPPRFEFGGHLPFDIPPWFRGRDGGFNLDRYGRRFKTCDEAPAVCGRASPDCCGKMCVSVAADAFNCGRCGRRCRFGEMCCGGQCVNVLYDRSNCGLCGNRCSEGGGGFCRYGMCDYAS</sequence>
<protein>
    <recommendedName>
        <fullName evidence="6">Stigma-specific Stig1 family protein</fullName>
    </recommendedName>
</protein>
<dbReference type="AlphaFoldDB" id="A0AAQ3K2P2"/>
<evidence type="ECO:0000313" key="4">
    <source>
        <dbReference type="EMBL" id="WOL00828.1"/>
    </source>
</evidence>
<evidence type="ECO:0000313" key="5">
    <source>
        <dbReference type="Proteomes" id="UP001327560"/>
    </source>
</evidence>
<evidence type="ECO:0008006" key="6">
    <source>
        <dbReference type="Google" id="ProtNLM"/>
    </source>
</evidence>
<proteinExistence type="inferred from homology"/>
<dbReference type="Proteomes" id="UP001327560">
    <property type="component" value="Chromosome 3"/>
</dbReference>
<dbReference type="PANTHER" id="PTHR33227:SF57">
    <property type="entry name" value="(WILD MALAYSIAN BANANA) HYPOTHETICAL PROTEIN"/>
    <property type="match status" value="1"/>
</dbReference>
<accession>A0AAQ3K2P2</accession>
<dbReference type="Pfam" id="PF04885">
    <property type="entry name" value="Stig1"/>
    <property type="match status" value="1"/>
</dbReference>
<organism evidence="4 5">
    <name type="scientific">Canna indica</name>
    <name type="common">Indian-shot</name>
    <dbReference type="NCBI Taxonomy" id="4628"/>
    <lineage>
        <taxon>Eukaryota</taxon>
        <taxon>Viridiplantae</taxon>
        <taxon>Streptophyta</taxon>
        <taxon>Embryophyta</taxon>
        <taxon>Tracheophyta</taxon>
        <taxon>Spermatophyta</taxon>
        <taxon>Magnoliopsida</taxon>
        <taxon>Liliopsida</taxon>
        <taxon>Zingiberales</taxon>
        <taxon>Cannaceae</taxon>
        <taxon>Canna</taxon>
    </lineage>
</organism>
<keyword evidence="5" id="KW-1185">Reference proteome</keyword>
<name>A0AAQ3K2P2_9LILI</name>
<dbReference type="EMBL" id="CP136892">
    <property type="protein sequence ID" value="WOL00828.1"/>
    <property type="molecule type" value="Genomic_DNA"/>
</dbReference>
<reference evidence="4 5" key="1">
    <citation type="submission" date="2023-10" db="EMBL/GenBank/DDBJ databases">
        <title>Chromosome-scale genome assembly provides insights into flower coloration mechanisms of Canna indica.</title>
        <authorList>
            <person name="Li C."/>
        </authorList>
    </citation>
    <scope>NUCLEOTIDE SEQUENCE [LARGE SCALE GENOMIC DNA]</scope>
    <source>
        <tissue evidence="4">Flower</tissue>
    </source>
</reference>
<evidence type="ECO:0000256" key="3">
    <source>
        <dbReference type="SAM" id="SignalP"/>
    </source>
</evidence>
<comment type="similarity">
    <text evidence="1">Belongs to the STIG1 family.</text>
</comment>